<feature type="transmembrane region" description="Helical" evidence="1">
    <location>
        <begin position="58"/>
        <end position="76"/>
    </location>
</feature>
<protein>
    <recommendedName>
        <fullName evidence="4">Permease</fullName>
    </recommendedName>
</protein>
<organism evidence="2 3">
    <name type="scientific">Piscibacillus salipiscarius</name>
    <dbReference type="NCBI Taxonomy" id="299480"/>
    <lineage>
        <taxon>Bacteria</taxon>
        <taxon>Bacillati</taxon>
        <taxon>Bacillota</taxon>
        <taxon>Bacilli</taxon>
        <taxon>Bacillales</taxon>
        <taxon>Bacillaceae</taxon>
        <taxon>Piscibacillus</taxon>
    </lineage>
</organism>
<evidence type="ECO:0000313" key="3">
    <source>
        <dbReference type="Proteomes" id="UP001597452"/>
    </source>
</evidence>
<comment type="caution">
    <text evidence="2">The sequence shown here is derived from an EMBL/GenBank/DDBJ whole genome shotgun (WGS) entry which is preliminary data.</text>
</comment>
<dbReference type="RefSeq" id="WP_377327528.1">
    <property type="nucleotide sequence ID" value="NZ_JBHUMZ010000011.1"/>
</dbReference>
<keyword evidence="1" id="KW-1133">Transmembrane helix</keyword>
<evidence type="ECO:0000313" key="2">
    <source>
        <dbReference type="EMBL" id="MFD2637989.1"/>
    </source>
</evidence>
<keyword evidence="1" id="KW-0812">Transmembrane</keyword>
<dbReference type="Proteomes" id="UP001597452">
    <property type="component" value="Unassembled WGS sequence"/>
</dbReference>
<sequence length="107" mass="12177">MGKKAICEECGKTITSKNDLVTTTALLKLTTYCKDCYVERIKSFSSLFVSNTPLNGKYSNVMSVIVLIALIPIMFIQDPLKYLLIILVAVYLLYRLASYLLYERHLD</sequence>
<keyword evidence="1" id="KW-0472">Membrane</keyword>
<reference evidence="3" key="1">
    <citation type="journal article" date="2019" name="Int. J. Syst. Evol. Microbiol.">
        <title>The Global Catalogue of Microorganisms (GCM) 10K type strain sequencing project: providing services to taxonomists for standard genome sequencing and annotation.</title>
        <authorList>
            <consortium name="The Broad Institute Genomics Platform"/>
            <consortium name="The Broad Institute Genome Sequencing Center for Infectious Disease"/>
            <person name="Wu L."/>
            <person name="Ma J."/>
        </authorList>
    </citation>
    <scope>NUCLEOTIDE SEQUENCE [LARGE SCALE GENOMIC DNA]</scope>
    <source>
        <strain evidence="3">TISTR 1571</strain>
    </source>
</reference>
<evidence type="ECO:0008006" key="4">
    <source>
        <dbReference type="Google" id="ProtNLM"/>
    </source>
</evidence>
<accession>A0ABW5Q7N7</accession>
<gene>
    <name evidence="2" type="ORF">ACFSW4_03730</name>
</gene>
<feature type="transmembrane region" description="Helical" evidence="1">
    <location>
        <begin position="82"/>
        <end position="102"/>
    </location>
</feature>
<keyword evidence="3" id="KW-1185">Reference proteome</keyword>
<evidence type="ECO:0000256" key="1">
    <source>
        <dbReference type="SAM" id="Phobius"/>
    </source>
</evidence>
<name>A0ABW5Q7N7_9BACI</name>
<dbReference type="EMBL" id="JBHUMZ010000011">
    <property type="protein sequence ID" value="MFD2637989.1"/>
    <property type="molecule type" value="Genomic_DNA"/>
</dbReference>
<proteinExistence type="predicted"/>